<organism evidence="1 2">
    <name type="scientific">Megaselia scalaris</name>
    <name type="common">Humpbacked fly</name>
    <name type="synonym">Phora scalaris</name>
    <dbReference type="NCBI Taxonomy" id="36166"/>
    <lineage>
        <taxon>Eukaryota</taxon>
        <taxon>Metazoa</taxon>
        <taxon>Ecdysozoa</taxon>
        <taxon>Arthropoda</taxon>
        <taxon>Hexapoda</taxon>
        <taxon>Insecta</taxon>
        <taxon>Pterygota</taxon>
        <taxon>Neoptera</taxon>
        <taxon>Endopterygota</taxon>
        <taxon>Diptera</taxon>
        <taxon>Brachycera</taxon>
        <taxon>Muscomorpha</taxon>
        <taxon>Platypezoidea</taxon>
        <taxon>Phoridae</taxon>
        <taxon>Megaseliini</taxon>
        <taxon>Megaselia</taxon>
    </lineage>
</organism>
<evidence type="ECO:0000313" key="2">
    <source>
        <dbReference type="Proteomes" id="UP000015102"/>
    </source>
</evidence>
<dbReference type="EMBL" id="CAQQ02392107">
    <property type="status" value="NOT_ANNOTATED_CDS"/>
    <property type="molecule type" value="Genomic_DNA"/>
</dbReference>
<evidence type="ECO:0000313" key="1">
    <source>
        <dbReference type="EnsemblMetazoa" id="MESCA004798-PA"/>
    </source>
</evidence>
<keyword evidence="2" id="KW-1185">Reference proteome</keyword>
<dbReference type="EnsemblMetazoa" id="MESCA004798-RA">
    <property type="protein sequence ID" value="MESCA004798-PA"/>
    <property type="gene ID" value="MESCA004798"/>
</dbReference>
<dbReference type="HOGENOM" id="CLU_2742936_0_0_1"/>
<reference evidence="1" key="2">
    <citation type="submission" date="2015-06" db="UniProtKB">
        <authorList>
            <consortium name="EnsemblMetazoa"/>
        </authorList>
    </citation>
    <scope>IDENTIFICATION</scope>
</reference>
<protein>
    <submittedName>
        <fullName evidence="1">Uncharacterized protein</fullName>
    </submittedName>
</protein>
<dbReference type="AlphaFoldDB" id="T1GMM2"/>
<dbReference type="Proteomes" id="UP000015102">
    <property type="component" value="Unassembled WGS sequence"/>
</dbReference>
<name>T1GMM2_MEGSC</name>
<proteinExistence type="predicted"/>
<reference evidence="2" key="1">
    <citation type="submission" date="2013-02" db="EMBL/GenBank/DDBJ databases">
        <authorList>
            <person name="Hughes D."/>
        </authorList>
    </citation>
    <scope>NUCLEOTIDE SEQUENCE</scope>
    <source>
        <strain>Durham</strain>
        <strain evidence="2">NC isolate 2 -- Noor lab</strain>
    </source>
</reference>
<accession>T1GMM2</accession>
<dbReference type="EMBL" id="CAQQ02392108">
    <property type="status" value="NOT_ANNOTATED_CDS"/>
    <property type="molecule type" value="Genomic_DNA"/>
</dbReference>
<sequence>MVANSFAAYIRFASKDSFKSKVTPTNRKSIIDHRSYQLESDDPDDTIDITPNEILITSNVELSVPGVFNQN</sequence>